<feature type="compositionally biased region" description="Pro residues" evidence="1">
    <location>
        <begin position="281"/>
        <end position="290"/>
    </location>
</feature>
<keyword evidence="4" id="KW-1185">Reference proteome</keyword>
<evidence type="ECO:0000256" key="1">
    <source>
        <dbReference type="SAM" id="MobiDB-lite"/>
    </source>
</evidence>
<dbReference type="EMBL" id="CP145316">
    <property type="protein sequence ID" value="XAM18391.1"/>
    <property type="molecule type" value="Genomic_DNA"/>
</dbReference>
<accession>A0ABZ3F5K3</accession>
<proteinExistence type="predicted"/>
<dbReference type="Pfam" id="PF01856">
    <property type="entry name" value="HP_OMP"/>
    <property type="match status" value="1"/>
</dbReference>
<feature type="region of interest" description="Disordered" evidence="1">
    <location>
        <begin position="270"/>
        <end position="290"/>
    </location>
</feature>
<keyword evidence="2" id="KW-0732">Signal</keyword>
<gene>
    <name evidence="3" type="ORF">V3I05_01530</name>
</gene>
<dbReference type="InterPro" id="IPR002718">
    <property type="entry name" value="OMP_Helicobacter"/>
</dbReference>
<organism evidence="3 4">
    <name type="scientific">Helicobacter mastomyrinus</name>
    <dbReference type="NCBI Taxonomy" id="287948"/>
    <lineage>
        <taxon>Bacteria</taxon>
        <taxon>Pseudomonadati</taxon>
        <taxon>Campylobacterota</taxon>
        <taxon>Epsilonproteobacteria</taxon>
        <taxon>Campylobacterales</taxon>
        <taxon>Helicobacteraceae</taxon>
        <taxon>Helicobacter</taxon>
    </lineage>
</organism>
<dbReference type="Proteomes" id="UP001434737">
    <property type="component" value="Chromosome"/>
</dbReference>
<feature type="chain" id="PRO_5046056922" evidence="2">
    <location>
        <begin position="21"/>
        <end position="290"/>
    </location>
</feature>
<reference evidence="3 4" key="1">
    <citation type="submission" date="2024-02" db="EMBL/GenBank/DDBJ databases">
        <title>Genome and pathogenicity analysis of Helicobacter mastomyrinus isolated from mice.</title>
        <authorList>
            <person name="Zhu L."/>
        </authorList>
    </citation>
    <scope>NUCLEOTIDE SEQUENCE [LARGE SCALE GENOMIC DNA]</scope>
    <source>
        <strain evidence="3 4">Hm-17</strain>
    </source>
</reference>
<dbReference type="RefSeq" id="WP_300449016.1">
    <property type="nucleotide sequence ID" value="NZ_CP145316.1"/>
</dbReference>
<protein>
    <submittedName>
        <fullName evidence="3">Outer membrane beta-barrel protein</fullName>
    </submittedName>
</protein>
<name>A0ABZ3F5K3_9HELI</name>
<feature type="signal peptide" evidence="2">
    <location>
        <begin position="1"/>
        <end position="20"/>
    </location>
</feature>
<evidence type="ECO:0000313" key="4">
    <source>
        <dbReference type="Proteomes" id="UP001434737"/>
    </source>
</evidence>
<sequence>MRYVCVTSLVSLCLCGSALFGSDEVSGSIKNGAFFAIGGSYTPQIPYNVLSLVDSQTQITRTALYGGGIKYGAKHYFGNALGLRLYVPLQAGYSSKNATFAALGMGGDILFDIGSSRKSIGIFAGGEVSYAYYWLGGSNAKGMQTEVHTGVSLNFNPHFTLQMGIKHYIDRPSQARLALGSSWRDYGAFVDFVFSLDNSDISRSYALREEARQKAKEQQAKEEAARIAAHNRNIYANGGVVYGSSNPGGGMSAFFGALLGGLLGSSTNADNRGGSYYSPRQSPPPQLKMR</sequence>
<evidence type="ECO:0000256" key="2">
    <source>
        <dbReference type="SAM" id="SignalP"/>
    </source>
</evidence>
<evidence type="ECO:0000313" key="3">
    <source>
        <dbReference type="EMBL" id="XAM18391.1"/>
    </source>
</evidence>